<organism evidence="1">
    <name type="scientific">marine sediment metagenome</name>
    <dbReference type="NCBI Taxonomy" id="412755"/>
    <lineage>
        <taxon>unclassified sequences</taxon>
        <taxon>metagenomes</taxon>
        <taxon>ecological metagenomes</taxon>
    </lineage>
</organism>
<sequence>PGASGGIAWFDSVGVAHAVKMPVTDRDILNVLQPLARGTCSSAALEKVSASQGRNPDGSMRIQGVASAFKFGMGYGGLRMALTACEIPFDDVMPKKWQAEFGLLRLSKAETITEKKNRHKAKAQQLFPLLTITHAIADALLIAEWLRRRELGKASDD</sequence>
<feature type="non-terminal residue" evidence="1">
    <location>
        <position position="1"/>
    </location>
</feature>
<name>A0A0F9C9V1_9ZZZZ</name>
<dbReference type="AlphaFoldDB" id="A0A0F9C9V1"/>
<reference evidence="1" key="1">
    <citation type="journal article" date="2015" name="Nature">
        <title>Complex archaea that bridge the gap between prokaryotes and eukaryotes.</title>
        <authorList>
            <person name="Spang A."/>
            <person name="Saw J.H."/>
            <person name="Jorgensen S.L."/>
            <person name="Zaremba-Niedzwiedzka K."/>
            <person name="Martijn J."/>
            <person name="Lind A.E."/>
            <person name="van Eijk R."/>
            <person name="Schleper C."/>
            <person name="Guy L."/>
            <person name="Ettema T.J."/>
        </authorList>
    </citation>
    <scope>NUCLEOTIDE SEQUENCE</scope>
</reference>
<evidence type="ECO:0000313" key="1">
    <source>
        <dbReference type="EMBL" id="KKK93436.1"/>
    </source>
</evidence>
<accession>A0A0F9C9V1</accession>
<dbReference type="EMBL" id="LAZR01047774">
    <property type="protein sequence ID" value="KKK93436.1"/>
    <property type="molecule type" value="Genomic_DNA"/>
</dbReference>
<protein>
    <submittedName>
        <fullName evidence="1">Uncharacterized protein</fullName>
    </submittedName>
</protein>
<proteinExistence type="predicted"/>
<gene>
    <name evidence="1" type="ORF">LCGC14_2692870</name>
</gene>
<comment type="caution">
    <text evidence="1">The sequence shown here is derived from an EMBL/GenBank/DDBJ whole genome shotgun (WGS) entry which is preliminary data.</text>
</comment>
<dbReference type="CDD" id="cd22992">
    <property type="entry name" value="MOC1"/>
    <property type="match status" value="1"/>
</dbReference>